<evidence type="ECO:0000313" key="2">
    <source>
        <dbReference type="Proteomes" id="UP000292110"/>
    </source>
</evidence>
<sequence>MVEYLIVAVLVLWSTVVVFKKVFPQTAGSVFLALSSICKRFGWQRLAKWLKPKIVVGCAGGCGCSTDDTATKKPEAIQTVKWR</sequence>
<dbReference type="EMBL" id="SGIM01000013">
    <property type="protein sequence ID" value="RZF50022.1"/>
    <property type="molecule type" value="Genomic_DNA"/>
</dbReference>
<protein>
    <submittedName>
        <fullName evidence="1">Uncharacterized protein</fullName>
    </submittedName>
</protein>
<comment type="caution">
    <text evidence="1">The sequence shown here is derived from an EMBL/GenBank/DDBJ whole genome shotgun (WGS) entry which is preliminary data.</text>
</comment>
<organism evidence="1 2">
    <name type="scientific">Acinetobacter halotolerans</name>
    <dbReference type="NCBI Taxonomy" id="1752076"/>
    <lineage>
        <taxon>Bacteria</taxon>
        <taxon>Pseudomonadati</taxon>
        <taxon>Pseudomonadota</taxon>
        <taxon>Gammaproteobacteria</taxon>
        <taxon>Moraxellales</taxon>
        <taxon>Moraxellaceae</taxon>
        <taxon>Acinetobacter</taxon>
    </lineage>
</organism>
<dbReference type="Pfam" id="PF20228">
    <property type="entry name" value="DUF6587"/>
    <property type="match status" value="1"/>
</dbReference>
<name>A0A4Q6X6Q6_9GAMM</name>
<reference evidence="1 2" key="1">
    <citation type="submission" date="2019-02" db="EMBL/GenBank/DDBJ databases">
        <title>The draft genome of Acinetobacter halotolerans strain JCM 31009.</title>
        <authorList>
            <person name="Qin J."/>
            <person name="Feng Y."/>
            <person name="Nemec A."/>
            <person name="Zong Z."/>
        </authorList>
    </citation>
    <scope>NUCLEOTIDE SEQUENCE [LARGE SCALE GENOMIC DNA]</scope>
    <source>
        <strain evidence="1 2">JCM 31009</strain>
    </source>
</reference>
<gene>
    <name evidence="1" type="ORF">EXE30_13850</name>
</gene>
<dbReference type="InterPro" id="IPR046494">
    <property type="entry name" value="DUF6587"/>
</dbReference>
<accession>A0A4Q6X6Q6</accession>
<dbReference type="Proteomes" id="UP000292110">
    <property type="component" value="Unassembled WGS sequence"/>
</dbReference>
<dbReference type="AlphaFoldDB" id="A0A4Q6X6Q6"/>
<dbReference type="RefSeq" id="WP_130162906.1">
    <property type="nucleotide sequence ID" value="NZ_SGIM01000013.1"/>
</dbReference>
<evidence type="ECO:0000313" key="1">
    <source>
        <dbReference type="EMBL" id="RZF50022.1"/>
    </source>
</evidence>
<proteinExistence type="predicted"/>
<keyword evidence="2" id="KW-1185">Reference proteome</keyword>